<evidence type="ECO:0000313" key="2">
    <source>
        <dbReference type="Proteomes" id="UP000034164"/>
    </source>
</evidence>
<accession>A0A0G2J7C8</accession>
<evidence type="ECO:0000313" key="1">
    <source>
        <dbReference type="EMBL" id="KKZ60801.1"/>
    </source>
</evidence>
<gene>
    <name evidence="1" type="ORF">EMCG_04518</name>
</gene>
<reference evidence="2" key="1">
    <citation type="journal article" date="2015" name="PLoS Genet.">
        <title>The dynamic genome and transcriptome of the human fungal pathogen Blastomyces and close relative Emmonsia.</title>
        <authorList>
            <person name="Munoz J.F."/>
            <person name="Gauthier G.M."/>
            <person name="Desjardins C.A."/>
            <person name="Gallo J.E."/>
            <person name="Holder J."/>
            <person name="Sullivan T.D."/>
            <person name="Marty A.J."/>
            <person name="Carmen J.C."/>
            <person name="Chen Z."/>
            <person name="Ding L."/>
            <person name="Gujja S."/>
            <person name="Magrini V."/>
            <person name="Misas E."/>
            <person name="Mitreva M."/>
            <person name="Priest M."/>
            <person name="Saif S."/>
            <person name="Whiston E.A."/>
            <person name="Young S."/>
            <person name="Zeng Q."/>
            <person name="Goldman W.E."/>
            <person name="Mardis E.R."/>
            <person name="Taylor J.W."/>
            <person name="McEwen J.G."/>
            <person name="Clay O.K."/>
            <person name="Klein B.S."/>
            <person name="Cuomo C.A."/>
        </authorList>
    </citation>
    <scope>NUCLEOTIDE SEQUENCE [LARGE SCALE GENOMIC DNA]</scope>
    <source>
        <strain evidence="2">UAMH 3008</strain>
    </source>
</reference>
<protein>
    <submittedName>
        <fullName evidence="1">Uncharacterized protein</fullName>
    </submittedName>
</protein>
<dbReference type="AlphaFoldDB" id="A0A0G2J7C8"/>
<dbReference type="VEuPathDB" id="FungiDB:EMCG_04518"/>
<sequence>MHMTIIATARTKNCSIEVEHTVQWSTVASLQGAPVESSSFEIMSTNQASAPILQLLRHGKSYSVSAGTGKLLPASPSDLMSSWAGVAVLLEAGYIRDVMRYIRPCPLGSGLHIIGEKTSHPCTVTLSFDGSRTHTITVPSDALNTWPGRVIRWEKERQSLGGKYTCDWKVGSAVVVSFVIGFWRNLWKYTYQSGDWCRRHI</sequence>
<dbReference type="OrthoDB" id="4188823at2759"/>
<organism evidence="1 2">
    <name type="scientific">[Emmonsia] crescens</name>
    <dbReference type="NCBI Taxonomy" id="73230"/>
    <lineage>
        <taxon>Eukaryota</taxon>
        <taxon>Fungi</taxon>
        <taxon>Dikarya</taxon>
        <taxon>Ascomycota</taxon>
        <taxon>Pezizomycotina</taxon>
        <taxon>Eurotiomycetes</taxon>
        <taxon>Eurotiomycetidae</taxon>
        <taxon>Onygenales</taxon>
        <taxon>Ajellomycetaceae</taxon>
        <taxon>Emergomyces</taxon>
    </lineage>
</organism>
<comment type="caution">
    <text evidence="1">The sequence shown here is derived from an EMBL/GenBank/DDBJ whole genome shotgun (WGS) entry which is preliminary data.</text>
</comment>
<dbReference type="EMBL" id="LCZI01001433">
    <property type="protein sequence ID" value="KKZ60801.1"/>
    <property type="molecule type" value="Genomic_DNA"/>
</dbReference>
<proteinExistence type="predicted"/>
<name>A0A0G2J7C8_9EURO</name>
<dbReference type="Proteomes" id="UP000034164">
    <property type="component" value="Unassembled WGS sequence"/>
</dbReference>